<proteinExistence type="predicted"/>
<evidence type="ECO:0000313" key="3">
    <source>
        <dbReference type="EMBL" id="PJJ69872.1"/>
    </source>
</evidence>
<dbReference type="Pfam" id="PF14602">
    <property type="entry name" value="Hexapep_2"/>
    <property type="match status" value="1"/>
</dbReference>
<gene>
    <name evidence="3" type="ORF">CLV28_2348</name>
</gene>
<dbReference type="RefSeq" id="WP_100423519.1">
    <property type="nucleotide sequence ID" value="NZ_BOOX01000007.1"/>
</dbReference>
<dbReference type="InterPro" id="IPR001451">
    <property type="entry name" value="Hexapep"/>
</dbReference>
<protein>
    <submittedName>
        <fullName evidence="3">Acetyltransferase-like isoleucine patch superfamily enzyme</fullName>
    </submittedName>
</protein>
<organism evidence="3 4">
    <name type="scientific">Sediminihabitans luteus</name>
    <dbReference type="NCBI Taxonomy" id="1138585"/>
    <lineage>
        <taxon>Bacteria</taxon>
        <taxon>Bacillati</taxon>
        <taxon>Actinomycetota</taxon>
        <taxon>Actinomycetes</taxon>
        <taxon>Micrococcales</taxon>
        <taxon>Cellulomonadaceae</taxon>
        <taxon>Sediminihabitans</taxon>
    </lineage>
</organism>
<keyword evidence="1 3" id="KW-0808">Transferase</keyword>
<dbReference type="InterPro" id="IPR018357">
    <property type="entry name" value="Hexapep_transf_CS"/>
</dbReference>
<evidence type="ECO:0000313" key="4">
    <source>
        <dbReference type="Proteomes" id="UP000231693"/>
    </source>
</evidence>
<dbReference type="Gene3D" id="2.160.10.10">
    <property type="entry name" value="Hexapeptide repeat proteins"/>
    <property type="match status" value="1"/>
</dbReference>
<dbReference type="Proteomes" id="UP000231693">
    <property type="component" value="Unassembled WGS sequence"/>
</dbReference>
<reference evidence="3 4" key="1">
    <citation type="submission" date="2017-11" db="EMBL/GenBank/DDBJ databases">
        <title>Genomic Encyclopedia of Archaeal and Bacterial Type Strains, Phase II (KMG-II): From Individual Species to Whole Genera.</title>
        <authorList>
            <person name="Goeker M."/>
        </authorList>
    </citation>
    <scope>NUCLEOTIDE SEQUENCE [LARGE SCALE GENOMIC DNA]</scope>
    <source>
        <strain evidence="3 4">DSM 25478</strain>
    </source>
</reference>
<evidence type="ECO:0000256" key="2">
    <source>
        <dbReference type="ARBA" id="ARBA00022737"/>
    </source>
</evidence>
<dbReference type="InterPro" id="IPR011004">
    <property type="entry name" value="Trimer_LpxA-like_sf"/>
</dbReference>
<dbReference type="PROSITE" id="PS00101">
    <property type="entry name" value="HEXAPEP_TRANSFERASES"/>
    <property type="match status" value="1"/>
</dbReference>
<keyword evidence="4" id="KW-1185">Reference proteome</keyword>
<dbReference type="InterPro" id="IPR051159">
    <property type="entry name" value="Hexapeptide_acetyltransf"/>
</dbReference>
<dbReference type="AlphaFoldDB" id="A0A2M9CDD5"/>
<comment type="caution">
    <text evidence="3">The sequence shown here is derived from an EMBL/GenBank/DDBJ whole genome shotgun (WGS) entry which is preliminary data.</text>
</comment>
<keyword evidence="2" id="KW-0677">Repeat</keyword>
<dbReference type="SUPFAM" id="SSF51161">
    <property type="entry name" value="Trimeric LpxA-like enzymes"/>
    <property type="match status" value="1"/>
</dbReference>
<dbReference type="GO" id="GO:0016740">
    <property type="term" value="F:transferase activity"/>
    <property type="evidence" value="ECO:0007669"/>
    <property type="project" value="UniProtKB-KW"/>
</dbReference>
<dbReference type="PANTHER" id="PTHR23416:SF78">
    <property type="entry name" value="LIPOPOLYSACCHARIDE BIOSYNTHESIS O-ACETYL TRANSFERASE WBBJ-RELATED"/>
    <property type="match status" value="1"/>
</dbReference>
<dbReference type="OrthoDB" id="2643438at2"/>
<dbReference type="PANTHER" id="PTHR23416">
    <property type="entry name" value="SIALIC ACID SYNTHASE-RELATED"/>
    <property type="match status" value="1"/>
</dbReference>
<accession>A0A2M9CDD5</accession>
<sequence>MTRYGGAASPTQARRAEMGLLARAGEMYARGLLRKPLFGTSGGPLFIGRGTRLTSLADVHHAGRLVIEDGAEVQGLATGGLRFGQDVSIGQRAAIRPSSYYGGEIGEGLAVGDRSSFATGCFVGCSGTITIGSDVMVGPGAMLFSENHRFDDLAAPIKSQGVERGRLVVEDDCWIGARAMLLSGVTVGRGSVVAAGSVVTADVPPHSVVAGVPARVVRDRAPRSAR</sequence>
<name>A0A2M9CDD5_9CELL</name>
<dbReference type="CDD" id="cd04647">
    <property type="entry name" value="LbH_MAT_like"/>
    <property type="match status" value="1"/>
</dbReference>
<dbReference type="EMBL" id="PGFE01000004">
    <property type="protein sequence ID" value="PJJ69872.1"/>
    <property type="molecule type" value="Genomic_DNA"/>
</dbReference>
<evidence type="ECO:0000256" key="1">
    <source>
        <dbReference type="ARBA" id="ARBA00022679"/>
    </source>
</evidence>